<keyword evidence="2" id="KW-0479">Metal-binding</keyword>
<name>A0ABP9C3A8_9PSEU</name>
<dbReference type="Gene3D" id="3.90.850.10">
    <property type="entry name" value="Fumarylacetoacetase-like, C-terminal domain"/>
    <property type="match status" value="1"/>
</dbReference>
<evidence type="ECO:0000313" key="5">
    <source>
        <dbReference type="EMBL" id="GAA4804391.1"/>
    </source>
</evidence>
<gene>
    <name evidence="5" type="ORF">GCM10023200_47100</name>
</gene>
<dbReference type="Pfam" id="PF01557">
    <property type="entry name" value="FAA_hydrolase"/>
    <property type="match status" value="1"/>
</dbReference>
<dbReference type="InterPro" id="IPR036663">
    <property type="entry name" value="Fumarylacetoacetase_C_sf"/>
</dbReference>
<proteinExistence type="inferred from homology"/>
<evidence type="ECO:0000256" key="1">
    <source>
        <dbReference type="ARBA" id="ARBA00010211"/>
    </source>
</evidence>
<evidence type="ECO:0000313" key="6">
    <source>
        <dbReference type="Proteomes" id="UP001500928"/>
    </source>
</evidence>
<dbReference type="PANTHER" id="PTHR42796:SF4">
    <property type="entry name" value="FUMARYLACETOACETATE HYDROLASE DOMAIN-CONTAINING PROTEIN 2A"/>
    <property type="match status" value="1"/>
</dbReference>
<dbReference type="SUPFAM" id="SSF56529">
    <property type="entry name" value="FAH"/>
    <property type="match status" value="1"/>
</dbReference>
<dbReference type="Proteomes" id="UP001500928">
    <property type="component" value="Unassembled WGS sequence"/>
</dbReference>
<protein>
    <recommendedName>
        <fullName evidence="4">Fumarylacetoacetase-like C-terminal domain-containing protein</fullName>
    </recommendedName>
</protein>
<feature type="region of interest" description="Disordered" evidence="3">
    <location>
        <begin position="254"/>
        <end position="290"/>
    </location>
</feature>
<accession>A0ABP9C3A8</accession>
<sequence>MDILRLGQQGRERPVARVGGDLFDLTPLTQDVDGRWLAAGGLAATRDALQRGALPLVEDPGHLRVGPPVARPTAVLCIGQNYVAHAAETGSAPPTDPIVFLKHPNTVIGPDDTVTRPAGCDTLDWEVELAVVIGRRTHRLAQRSDAADAIAGYTIANDLSDRHRQMKVSGGQWSKGKIAPGFCPVGPSLVPADEIDPSDMRIASWVNGEPRQDSTTADMIFDVAALIVDLSQYVALEAGDLILTGTPQGVALSGRFPYLQPGGRRRDTHRATREPTTGHRSIGGGAAEIGDLLSGDTQPRASAAARQRVARRADVRGLGRLRLPTCWLARWRRRRRRAPRPGRSDRPRPRAAR</sequence>
<keyword evidence="6" id="KW-1185">Reference proteome</keyword>
<dbReference type="PANTHER" id="PTHR42796">
    <property type="entry name" value="FUMARYLACETOACETATE HYDROLASE DOMAIN-CONTAINING PROTEIN 2A-RELATED"/>
    <property type="match status" value="1"/>
</dbReference>
<comment type="similarity">
    <text evidence="1">Belongs to the FAH family.</text>
</comment>
<comment type="caution">
    <text evidence="5">The sequence shown here is derived from an EMBL/GenBank/DDBJ whole genome shotgun (WGS) entry which is preliminary data.</text>
</comment>
<reference evidence="6" key="1">
    <citation type="journal article" date="2019" name="Int. J. Syst. Evol. Microbiol.">
        <title>The Global Catalogue of Microorganisms (GCM) 10K type strain sequencing project: providing services to taxonomists for standard genome sequencing and annotation.</title>
        <authorList>
            <consortium name="The Broad Institute Genomics Platform"/>
            <consortium name="The Broad Institute Genome Sequencing Center for Infectious Disease"/>
            <person name="Wu L."/>
            <person name="Ma J."/>
        </authorList>
    </citation>
    <scope>NUCLEOTIDE SEQUENCE [LARGE SCALE GENOMIC DNA]</scope>
    <source>
        <strain evidence="6">JCM 17979</strain>
    </source>
</reference>
<evidence type="ECO:0000256" key="3">
    <source>
        <dbReference type="SAM" id="MobiDB-lite"/>
    </source>
</evidence>
<organism evidence="5 6">
    <name type="scientific">Actinomycetospora chlora</name>
    <dbReference type="NCBI Taxonomy" id="663608"/>
    <lineage>
        <taxon>Bacteria</taxon>
        <taxon>Bacillati</taxon>
        <taxon>Actinomycetota</taxon>
        <taxon>Actinomycetes</taxon>
        <taxon>Pseudonocardiales</taxon>
        <taxon>Pseudonocardiaceae</taxon>
        <taxon>Actinomycetospora</taxon>
    </lineage>
</organism>
<evidence type="ECO:0000256" key="2">
    <source>
        <dbReference type="ARBA" id="ARBA00022723"/>
    </source>
</evidence>
<feature type="domain" description="Fumarylacetoacetase-like C-terminal" evidence="4">
    <location>
        <begin position="75"/>
        <end position="262"/>
    </location>
</feature>
<dbReference type="InterPro" id="IPR051121">
    <property type="entry name" value="FAH"/>
</dbReference>
<dbReference type="InterPro" id="IPR011234">
    <property type="entry name" value="Fumarylacetoacetase-like_C"/>
</dbReference>
<dbReference type="RefSeq" id="WP_345421306.1">
    <property type="nucleotide sequence ID" value="NZ_BAABHO010000048.1"/>
</dbReference>
<dbReference type="EMBL" id="BAABHO010000048">
    <property type="protein sequence ID" value="GAA4804391.1"/>
    <property type="molecule type" value="Genomic_DNA"/>
</dbReference>
<evidence type="ECO:0000259" key="4">
    <source>
        <dbReference type="Pfam" id="PF01557"/>
    </source>
</evidence>